<evidence type="ECO:0000313" key="1">
    <source>
        <dbReference type="EMBL" id="VVC31025.1"/>
    </source>
</evidence>
<accession>A0A5E4MFM9</accession>
<keyword evidence="2" id="KW-1185">Reference proteome</keyword>
<dbReference type="EMBL" id="CABPRJ010000562">
    <property type="protein sequence ID" value="VVC31025.1"/>
    <property type="molecule type" value="Genomic_DNA"/>
</dbReference>
<dbReference type="AlphaFoldDB" id="A0A5E4MFM9"/>
<dbReference type="OrthoDB" id="10404049at2759"/>
<dbReference type="Proteomes" id="UP000325440">
    <property type="component" value="Unassembled WGS sequence"/>
</dbReference>
<organism evidence="1 2">
    <name type="scientific">Cinara cedri</name>
    <dbReference type="NCBI Taxonomy" id="506608"/>
    <lineage>
        <taxon>Eukaryota</taxon>
        <taxon>Metazoa</taxon>
        <taxon>Ecdysozoa</taxon>
        <taxon>Arthropoda</taxon>
        <taxon>Hexapoda</taxon>
        <taxon>Insecta</taxon>
        <taxon>Pterygota</taxon>
        <taxon>Neoptera</taxon>
        <taxon>Paraneoptera</taxon>
        <taxon>Hemiptera</taxon>
        <taxon>Sternorrhyncha</taxon>
        <taxon>Aphidomorpha</taxon>
        <taxon>Aphidoidea</taxon>
        <taxon>Aphididae</taxon>
        <taxon>Lachninae</taxon>
        <taxon>Cinara</taxon>
    </lineage>
</organism>
<sequence>MNKPTHNAKISKSRVTKWEVIKNCQYTDNHLSKIITLYVIKATQLPDLHTEEQLEVSTTLVRMSVADENIFFHKAVAIEIMKEIFPYKFSSKKKNNISRLEDLYNHLCSIISNSLPREILESLIKEYRNSVNLLRTII</sequence>
<proteinExistence type="predicted"/>
<reference evidence="1 2" key="1">
    <citation type="submission" date="2019-08" db="EMBL/GenBank/DDBJ databases">
        <authorList>
            <person name="Alioto T."/>
            <person name="Alioto T."/>
            <person name="Gomez Garrido J."/>
        </authorList>
    </citation>
    <scope>NUCLEOTIDE SEQUENCE [LARGE SCALE GENOMIC DNA]</scope>
</reference>
<evidence type="ECO:0000313" key="2">
    <source>
        <dbReference type="Proteomes" id="UP000325440"/>
    </source>
</evidence>
<protein>
    <submittedName>
        <fullName evidence="1">Uncharacterized protein</fullName>
    </submittedName>
</protein>
<name>A0A5E4MFM9_9HEMI</name>
<gene>
    <name evidence="1" type="ORF">CINCED_3A008119</name>
</gene>